<protein>
    <recommendedName>
        <fullName evidence="1">Schlafen AlbA-2 domain-containing protein</fullName>
    </recommendedName>
</protein>
<proteinExistence type="predicted"/>
<dbReference type="Gene3D" id="3.30.565.60">
    <property type="match status" value="1"/>
</dbReference>
<evidence type="ECO:0000313" key="2">
    <source>
        <dbReference type="EMBL" id="GIJ69977.1"/>
    </source>
</evidence>
<dbReference type="InterPro" id="IPR038461">
    <property type="entry name" value="Schlafen_AlbA_2_dom_sf"/>
</dbReference>
<comment type="caution">
    <text evidence="2">The sequence shown here is derived from an EMBL/GenBank/DDBJ whole genome shotgun (WGS) entry which is preliminary data.</text>
</comment>
<dbReference type="AlphaFoldDB" id="A0A8J3ZTL7"/>
<evidence type="ECO:0000259" key="1">
    <source>
        <dbReference type="Pfam" id="PF04326"/>
    </source>
</evidence>
<gene>
    <name evidence="2" type="ORF">Voc01_048940</name>
</gene>
<evidence type="ECO:0000313" key="3">
    <source>
        <dbReference type="Proteomes" id="UP000635606"/>
    </source>
</evidence>
<feature type="domain" description="Schlafen AlbA-2" evidence="1">
    <location>
        <begin position="20"/>
        <end position="136"/>
    </location>
</feature>
<accession>A0A8J3ZTL7</accession>
<reference evidence="2" key="1">
    <citation type="submission" date="2021-01" db="EMBL/GenBank/DDBJ databases">
        <title>Whole genome shotgun sequence of Virgisporangium ochraceum NBRC 16418.</title>
        <authorList>
            <person name="Komaki H."/>
            <person name="Tamura T."/>
        </authorList>
    </citation>
    <scope>NUCLEOTIDE SEQUENCE</scope>
    <source>
        <strain evidence="2">NBRC 16418</strain>
    </source>
</reference>
<dbReference type="PANTHER" id="PTHR30595">
    <property type="entry name" value="GLPR-RELATED TRANSCRIPTIONAL REPRESSOR"/>
    <property type="match status" value="1"/>
</dbReference>
<dbReference type="Gene3D" id="3.30.950.30">
    <property type="entry name" value="Schlafen, AAA domain"/>
    <property type="match status" value="1"/>
</dbReference>
<dbReference type="EMBL" id="BOPH01000072">
    <property type="protein sequence ID" value="GIJ69977.1"/>
    <property type="molecule type" value="Genomic_DNA"/>
</dbReference>
<organism evidence="2 3">
    <name type="scientific">Virgisporangium ochraceum</name>
    <dbReference type="NCBI Taxonomy" id="65505"/>
    <lineage>
        <taxon>Bacteria</taxon>
        <taxon>Bacillati</taxon>
        <taxon>Actinomycetota</taxon>
        <taxon>Actinomycetes</taxon>
        <taxon>Micromonosporales</taxon>
        <taxon>Micromonosporaceae</taxon>
        <taxon>Virgisporangium</taxon>
    </lineage>
</organism>
<dbReference type="Pfam" id="PF04326">
    <property type="entry name" value="SLFN_AlbA_2"/>
    <property type="match status" value="1"/>
</dbReference>
<dbReference type="RefSeq" id="WP_203929892.1">
    <property type="nucleotide sequence ID" value="NZ_BOPH01000072.1"/>
</dbReference>
<keyword evidence="3" id="KW-1185">Reference proteome</keyword>
<dbReference type="Proteomes" id="UP000635606">
    <property type="component" value="Unassembled WGS sequence"/>
</dbReference>
<sequence length="464" mass="52061">MFEIVQITAEQAAKLTSRQESFFLDYKDKRIDPSKLSRALAAFCNSDGGDLYVGISQSSAGGQAVWSGFNDPEEANSHIQSFEQVSPFGEDLDVEFLECQTESGLVLHINARKSRYVRKATDGKVYKRLNASNQRVDSEAALLALRRQKGLESFESETLSVDEILVTNSEAIIGYLLEVVPTAEPEVYLRKQQLLIGGRPTVASALLFADEPQAVLPKRCGIKIYRYGSEEQSRDRLVGLPITIEGNLYSQIFEAVARTVEIIADAAFLDAEGLRRVEYPGETLHEIITNAVLHRDYSVTDDVHVRIFENRVEVESPGRLPGHITPNNILDERLSRNPFVVRHLNRFPNPPNRDVGEGLNTAFEFMRKLNLREPIIQERENSVLVTIRHESLASPAQQVVEFLKSNESIRNELARKLTGVNSESKMQKIFERLGRAGEIEHIPGTAGRGYAYRLGPKHRRTGSD</sequence>
<dbReference type="PANTHER" id="PTHR30595:SF6">
    <property type="entry name" value="SCHLAFEN ALBA-2 DOMAIN-CONTAINING PROTEIN"/>
    <property type="match status" value="1"/>
</dbReference>
<dbReference type="InterPro" id="IPR038475">
    <property type="entry name" value="RecG_C_sf"/>
</dbReference>
<dbReference type="InterPro" id="IPR007421">
    <property type="entry name" value="Schlafen_AlbA_2_dom"/>
</dbReference>
<name>A0A8J3ZTL7_9ACTN</name>
<dbReference type="Pfam" id="PF13749">
    <property type="entry name" value="HATPase_c_4"/>
    <property type="match status" value="1"/>
</dbReference>